<proteinExistence type="predicted"/>
<evidence type="ECO:0000313" key="2">
    <source>
        <dbReference type="Proteomes" id="UP000325243"/>
    </source>
</evidence>
<accession>A0A5S4UWD5</accession>
<evidence type="ECO:0008006" key="3">
    <source>
        <dbReference type="Google" id="ProtNLM"/>
    </source>
</evidence>
<comment type="caution">
    <text evidence="1">The sequence shown here is derived from an EMBL/GenBank/DDBJ whole genome shotgun (WGS) entry which is preliminary data.</text>
</comment>
<dbReference type="AlphaFoldDB" id="A0A5S4UWD5"/>
<dbReference type="RefSeq" id="WP_148734579.1">
    <property type="nucleotide sequence ID" value="NZ_VSSB01000002.1"/>
</dbReference>
<gene>
    <name evidence="1" type="ORF">FYC51_14850</name>
</gene>
<dbReference type="EMBL" id="VSSB01000002">
    <property type="protein sequence ID" value="TYL50478.1"/>
    <property type="molecule type" value="Genomic_DNA"/>
</dbReference>
<protein>
    <recommendedName>
        <fullName evidence="3">SinR family protein</fullName>
    </recommendedName>
</protein>
<reference evidence="1 2" key="1">
    <citation type="submission" date="2019-08" db="EMBL/GenBank/DDBJ databases">
        <authorList>
            <person name="Hu J."/>
        </authorList>
    </citation>
    <scope>NUCLEOTIDE SEQUENCE [LARGE SCALE GENOMIC DNA]</scope>
    <source>
        <strain evidence="1 2">NEAU-184</strain>
    </source>
</reference>
<organism evidence="1 2">
    <name type="scientific">Agromyces mariniharenae</name>
    <dbReference type="NCBI Taxonomy" id="2604423"/>
    <lineage>
        <taxon>Bacteria</taxon>
        <taxon>Bacillati</taxon>
        <taxon>Actinomycetota</taxon>
        <taxon>Actinomycetes</taxon>
        <taxon>Micrococcales</taxon>
        <taxon>Microbacteriaceae</taxon>
        <taxon>Agromyces</taxon>
    </lineage>
</organism>
<sequence>MPAILIDYDLNVPGQKYDKLIEKIKAYPGYAKLMRSTWIVAGSTLTPEKVTDDLRAVVDGSDRLFAVDITGQPNQGWLSESTWEWINKDV</sequence>
<keyword evidence="2" id="KW-1185">Reference proteome</keyword>
<dbReference type="Proteomes" id="UP000325243">
    <property type="component" value="Unassembled WGS sequence"/>
</dbReference>
<evidence type="ECO:0000313" key="1">
    <source>
        <dbReference type="EMBL" id="TYL50478.1"/>
    </source>
</evidence>
<name>A0A5S4UWD5_9MICO</name>